<dbReference type="CDD" id="cd22934">
    <property type="entry name" value="HFD_TADA1"/>
    <property type="match status" value="1"/>
</dbReference>
<comment type="similarity">
    <text evidence="2">Belongs to the TADA1 family.</text>
</comment>
<evidence type="ECO:0000256" key="3">
    <source>
        <dbReference type="ARBA" id="ARBA00023015"/>
    </source>
</evidence>
<dbReference type="AlphaFoldDB" id="A0ABD2VWS4"/>
<dbReference type="GO" id="GO:0000124">
    <property type="term" value="C:SAGA complex"/>
    <property type="evidence" value="ECO:0007669"/>
    <property type="project" value="UniProtKB-ARBA"/>
</dbReference>
<gene>
    <name evidence="6" type="ORF">TKK_019418</name>
</gene>
<evidence type="ECO:0000256" key="2">
    <source>
        <dbReference type="ARBA" id="ARBA00010314"/>
    </source>
</evidence>
<dbReference type="GO" id="GO:0005634">
    <property type="term" value="C:nucleus"/>
    <property type="evidence" value="ECO:0007669"/>
    <property type="project" value="UniProtKB-SubCell"/>
</dbReference>
<dbReference type="Proteomes" id="UP001627154">
    <property type="component" value="Unassembled WGS sequence"/>
</dbReference>
<dbReference type="PANTHER" id="PTHR21277">
    <property type="entry name" value="TRANSCRIPTIONAL ADAPTER 1"/>
    <property type="match status" value="1"/>
</dbReference>
<accession>A0ABD2VWS4</accession>
<evidence type="ECO:0000313" key="7">
    <source>
        <dbReference type="Proteomes" id="UP001627154"/>
    </source>
</evidence>
<evidence type="ECO:0008006" key="8">
    <source>
        <dbReference type="Google" id="ProtNLM"/>
    </source>
</evidence>
<keyword evidence="4" id="KW-0804">Transcription</keyword>
<dbReference type="Pfam" id="PF12767">
    <property type="entry name" value="SAGA-Tad1"/>
    <property type="match status" value="1"/>
</dbReference>
<organism evidence="6 7">
    <name type="scientific">Trichogramma kaykai</name>
    <dbReference type="NCBI Taxonomy" id="54128"/>
    <lineage>
        <taxon>Eukaryota</taxon>
        <taxon>Metazoa</taxon>
        <taxon>Ecdysozoa</taxon>
        <taxon>Arthropoda</taxon>
        <taxon>Hexapoda</taxon>
        <taxon>Insecta</taxon>
        <taxon>Pterygota</taxon>
        <taxon>Neoptera</taxon>
        <taxon>Endopterygota</taxon>
        <taxon>Hymenoptera</taxon>
        <taxon>Apocrita</taxon>
        <taxon>Proctotrupomorpha</taxon>
        <taxon>Chalcidoidea</taxon>
        <taxon>Trichogrammatidae</taxon>
        <taxon>Trichogramma</taxon>
    </lineage>
</organism>
<keyword evidence="3" id="KW-0805">Transcription regulation</keyword>
<proteinExistence type="inferred from homology"/>
<evidence type="ECO:0000256" key="1">
    <source>
        <dbReference type="ARBA" id="ARBA00004123"/>
    </source>
</evidence>
<protein>
    <recommendedName>
        <fullName evidence="8">Transcriptional adapter 1-like protein</fullName>
    </recommendedName>
</protein>
<reference evidence="6 7" key="1">
    <citation type="journal article" date="2024" name="bioRxiv">
        <title>A reference genome for Trichogramma kaykai: A tiny desert-dwelling parasitoid wasp with competing sex-ratio distorters.</title>
        <authorList>
            <person name="Culotta J."/>
            <person name="Lindsey A.R."/>
        </authorList>
    </citation>
    <scope>NUCLEOTIDE SEQUENCE [LARGE SCALE GENOMIC DNA]</scope>
    <source>
        <strain evidence="6 7">KSX58</strain>
    </source>
</reference>
<dbReference type="EMBL" id="JBJJXI010000166">
    <property type="protein sequence ID" value="KAL3385028.1"/>
    <property type="molecule type" value="Genomic_DNA"/>
</dbReference>
<evidence type="ECO:0000256" key="4">
    <source>
        <dbReference type="ARBA" id="ARBA00023163"/>
    </source>
</evidence>
<dbReference type="InterPro" id="IPR024738">
    <property type="entry name" value="Hfi1/Tada1"/>
</dbReference>
<keyword evidence="7" id="KW-1185">Reference proteome</keyword>
<comment type="subcellular location">
    <subcellularLocation>
        <location evidence="1">Nucleus</location>
    </subcellularLocation>
</comment>
<evidence type="ECO:0000313" key="6">
    <source>
        <dbReference type="EMBL" id="KAL3385028.1"/>
    </source>
</evidence>
<keyword evidence="5" id="KW-0539">Nucleus</keyword>
<dbReference type="PANTHER" id="PTHR21277:SF5">
    <property type="entry name" value="TRANSCRIPTIONAL ADAPTER 1"/>
    <property type="match status" value="1"/>
</dbReference>
<name>A0ABD2VWS4_9HYME</name>
<sequence length="310" mass="35102">MATVRDLTVSRKALAASLGEINTKKYFEKMKLWFQMKSTKEEFDFSVRSMMNDEQVHLHNEFLLSLFHKVRGLVVSTPTRPLKVNHNTHNNLQDTKEKVFLKRKYKSDDSIFEPADIYSDVLSQATSPVGDEPIGANRSSAQELVLPDHTFVLARLMVAAWENNMDGAEDNTAYIIIAATQIFLKNILTAIISRRKGFSVKDGSFIHNLGESVPSIWKRNTFTIFQEAKYSSPAIVMDPIGQMPNPKMDIEDAEQEAAFALACSKQTLVPHPPPICISDVLNTLQIHKNLIKNHTLYATNMERLFTYSSH</sequence>
<comment type="caution">
    <text evidence="6">The sequence shown here is derived from an EMBL/GenBank/DDBJ whole genome shotgun (WGS) entry which is preliminary data.</text>
</comment>
<evidence type="ECO:0000256" key="5">
    <source>
        <dbReference type="ARBA" id="ARBA00023242"/>
    </source>
</evidence>